<evidence type="ECO:0000256" key="8">
    <source>
        <dbReference type="ARBA" id="ARBA00022771"/>
    </source>
</evidence>
<dbReference type="GO" id="GO:0042054">
    <property type="term" value="F:histone methyltransferase activity"/>
    <property type="evidence" value="ECO:0007669"/>
    <property type="project" value="InterPro"/>
</dbReference>
<evidence type="ECO:0008006" key="19">
    <source>
        <dbReference type="Google" id="ProtNLM"/>
    </source>
</evidence>
<dbReference type="InterPro" id="IPR036236">
    <property type="entry name" value="Znf_C2H2_sf"/>
</dbReference>
<dbReference type="AlphaFoldDB" id="A0AAW0P7H2"/>
<dbReference type="PANTHER" id="PTHR16515:SF49">
    <property type="entry name" value="GASTRULA ZINC FINGER PROTEIN XLCGF49.1-LIKE-RELATED"/>
    <property type="match status" value="1"/>
</dbReference>
<dbReference type="InterPro" id="IPR050331">
    <property type="entry name" value="Zinc_finger"/>
</dbReference>
<sequence>MTDTGAAVRWVETAEVVIIQECIPPDANNATDTVTSVIPILEPDGAPIQKLLDTVVPGESAGFCCEECLFLFQHQNDPANINGPSFILDFPTAMNVPQRALLTLPFGLMIGRSSIPNAGVGVMNHGPTLSPGMHFGPYEGEVVAKEDALSSPFSWEIYKGQTGYEYIDGAKDTCSNWMRYVNSARNKEEANLIAVQYKGSILFHCCGAIHAGDELMVWPSSKMVNHFSEAWTLFWFPVRQILKASHKNKKRSEVSPPAQANQRPQRREARSKVSALTKLIAPKRRKTQSVTTSPTKTASNDESCPEPETPTDNNQPKPTKKFKWYGCNRCKRTYPTPKLLKTHKCPSRQLKCLQCGAVFTKLGFLKRHERTVHADEDYNPTPSCDRCGKVFSSASKLKHHQKKQNCDKFLCKSEVFPCPFCQFSFSIKTYLLKHIRRHHPVKYLSHCESDTLVELGVEEEAKERLFKSHSYWRKTIQLPTLPQNFTHVGQLNVHLRTHTGEKPYLCTHCGDSFRQSGDLKRHERKHTGVRPHTCHECGKSFSRPQSLKAHQMLHLGQRIFKCTQCGKSFSRNYHLRRHHQKMHS</sequence>
<evidence type="ECO:0000256" key="6">
    <source>
        <dbReference type="ARBA" id="ARBA00022723"/>
    </source>
</evidence>
<dbReference type="FunFam" id="3.30.160.60:FF:002343">
    <property type="entry name" value="Zinc finger protein 33A"/>
    <property type="match status" value="1"/>
</dbReference>
<feature type="domain" description="C2H2-type" evidence="15">
    <location>
        <begin position="416"/>
        <end position="443"/>
    </location>
</feature>
<comment type="subcellular location">
    <subcellularLocation>
        <location evidence="1">Nucleus</location>
    </subcellularLocation>
</comment>
<feature type="domain" description="C2H2-type" evidence="15">
    <location>
        <begin position="350"/>
        <end position="378"/>
    </location>
</feature>
<feature type="compositionally biased region" description="Polar residues" evidence="14">
    <location>
        <begin position="288"/>
        <end position="302"/>
    </location>
</feature>
<reference evidence="18" key="1">
    <citation type="submission" date="2024-04" db="EMBL/GenBank/DDBJ databases">
        <title>Salinicola lusitanus LLJ914,a marine bacterium isolated from the Okinawa Trough.</title>
        <authorList>
            <person name="Li J."/>
        </authorList>
    </citation>
    <scope>NUCLEOTIDE SEQUENCE [LARGE SCALE GENOMIC DNA]</scope>
</reference>
<dbReference type="GO" id="GO:0008270">
    <property type="term" value="F:zinc ion binding"/>
    <property type="evidence" value="ECO:0007669"/>
    <property type="project" value="UniProtKB-KW"/>
</dbReference>
<feature type="region of interest" description="Disordered" evidence="14">
    <location>
        <begin position="246"/>
        <end position="318"/>
    </location>
</feature>
<evidence type="ECO:0000256" key="10">
    <source>
        <dbReference type="ARBA" id="ARBA00023015"/>
    </source>
</evidence>
<keyword evidence="6" id="KW-0479">Metal-binding</keyword>
<evidence type="ECO:0000256" key="14">
    <source>
        <dbReference type="SAM" id="MobiDB-lite"/>
    </source>
</evidence>
<evidence type="ECO:0000256" key="12">
    <source>
        <dbReference type="ARBA" id="ARBA00023242"/>
    </source>
</evidence>
<accession>A0AAW0P7H2</accession>
<dbReference type="Gene3D" id="3.30.160.60">
    <property type="entry name" value="Classic Zinc Finger"/>
    <property type="match status" value="6"/>
</dbReference>
<dbReference type="PANTHER" id="PTHR16515">
    <property type="entry name" value="PR DOMAIN ZINC FINGER PROTEIN"/>
    <property type="match status" value="1"/>
</dbReference>
<evidence type="ECO:0000256" key="4">
    <source>
        <dbReference type="ARBA" id="ARBA00022679"/>
    </source>
</evidence>
<proteinExistence type="inferred from homology"/>
<keyword evidence="12" id="KW-0539">Nucleus</keyword>
<dbReference type="Pfam" id="PF00096">
    <property type="entry name" value="zf-C2H2"/>
    <property type="match status" value="5"/>
</dbReference>
<keyword evidence="10" id="KW-0805">Transcription regulation</keyword>
<keyword evidence="8 13" id="KW-0863">Zinc-finger</keyword>
<keyword evidence="18" id="KW-1185">Reference proteome</keyword>
<protein>
    <recommendedName>
        <fullName evidence="19">Histone-lysine N-methyltransferase PRDM9</fullName>
    </recommendedName>
</protein>
<gene>
    <name evidence="17" type="ORF">WMY93_010536</name>
</gene>
<comment type="caution">
    <text evidence="17">The sequence shown here is derived from an EMBL/GenBank/DDBJ whole genome shotgun (WGS) entry which is preliminary data.</text>
</comment>
<dbReference type="GO" id="GO:0032259">
    <property type="term" value="P:methylation"/>
    <property type="evidence" value="ECO:0007669"/>
    <property type="project" value="UniProtKB-KW"/>
</dbReference>
<evidence type="ECO:0000256" key="5">
    <source>
        <dbReference type="ARBA" id="ARBA00022691"/>
    </source>
</evidence>
<dbReference type="SMART" id="SM00355">
    <property type="entry name" value="ZnF_C2H2"/>
    <property type="match status" value="7"/>
</dbReference>
<feature type="domain" description="C2H2-type" evidence="15">
    <location>
        <begin position="532"/>
        <end position="559"/>
    </location>
</feature>
<dbReference type="Proteomes" id="UP001460270">
    <property type="component" value="Unassembled WGS sequence"/>
</dbReference>
<dbReference type="FunFam" id="3.30.160.60:FF:000446">
    <property type="entry name" value="Zinc finger protein"/>
    <property type="match status" value="1"/>
</dbReference>
<dbReference type="PROSITE" id="PS50280">
    <property type="entry name" value="SET"/>
    <property type="match status" value="1"/>
</dbReference>
<dbReference type="FunFam" id="3.30.160.60:FF:000761">
    <property type="entry name" value="Zinc finger protein 449"/>
    <property type="match status" value="1"/>
</dbReference>
<dbReference type="CDD" id="cd19193">
    <property type="entry name" value="PR-SET_PRDM7_9"/>
    <property type="match status" value="1"/>
</dbReference>
<evidence type="ECO:0000259" key="16">
    <source>
        <dbReference type="PROSITE" id="PS50280"/>
    </source>
</evidence>
<dbReference type="InterPro" id="IPR046341">
    <property type="entry name" value="SET_dom_sf"/>
</dbReference>
<keyword evidence="5" id="KW-0949">S-adenosyl-L-methionine</keyword>
<evidence type="ECO:0000256" key="1">
    <source>
        <dbReference type="ARBA" id="ARBA00004123"/>
    </source>
</evidence>
<keyword evidence="9" id="KW-0862">Zinc</keyword>
<keyword evidence="3" id="KW-0489">Methyltransferase</keyword>
<dbReference type="PROSITE" id="PS00028">
    <property type="entry name" value="ZINC_FINGER_C2H2_1"/>
    <property type="match status" value="5"/>
</dbReference>
<evidence type="ECO:0000313" key="18">
    <source>
        <dbReference type="Proteomes" id="UP001460270"/>
    </source>
</evidence>
<keyword evidence="4" id="KW-0808">Transferase</keyword>
<evidence type="ECO:0000256" key="2">
    <source>
        <dbReference type="ARBA" id="ARBA00006991"/>
    </source>
</evidence>
<evidence type="ECO:0000256" key="3">
    <source>
        <dbReference type="ARBA" id="ARBA00022603"/>
    </source>
</evidence>
<comment type="similarity">
    <text evidence="2">Belongs to the krueppel C2H2-type zinc-finger protein family.</text>
</comment>
<organism evidence="17 18">
    <name type="scientific">Mugilogobius chulae</name>
    <name type="common">yellowstripe goby</name>
    <dbReference type="NCBI Taxonomy" id="88201"/>
    <lineage>
        <taxon>Eukaryota</taxon>
        <taxon>Metazoa</taxon>
        <taxon>Chordata</taxon>
        <taxon>Craniata</taxon>
        <taxon>Vertebrata</taxon>
        <taxon>Euteleostomi</taxon>
        <taxon>Actinopterygii</taxon>
        <taxon>Neopterygii</taxon>
        <taxon>Teleostei</taxon>
        <taxon>Neoteleostei</taxon>
        <taxon>Acanthomorphata</taxon>
        <taxon>Gobiaria</taxon>
        <taxon>Gobiiformes</taxon>
        <taxon>Gobioidei</taxon>
        <taxon>Gobiidae</taxon>
        <taxon>Gobionellinae</taxon>
        <taxon>Mugilogobius</taxon>
    </lineage>
</organism>
<dbReference type="Pfam" id="PF13894">
    <property type="entry name" value="zf-C2H2_4"/>
    <property type="match status" value="1"/>
</dbReference>
<evidence type="ECO:0000313" key="17">
    <source>
        <dbReference type="EMBL" id="KAK7919252.1"/>
    </source>
</evidence>
<dbReference type="InterPro" id="IPR044417">
    <property type="entry name" value="PRDM7_9_PR-SET"/>
</dbReference>
<keyword evidence="7" id="KW-0677">Repeat</keyword>
<dbReference type="InterPro" id="IPR013087">
    <property type="entry name" value="Znf_C2H2_type"/>
</dbReference>
<name>A0AAW0P7H2_9GOBI</name>
<dbReference type="SUPFAM" id="SSF57667">
    <property type="entry name" value="beta-beta-alpha zinc fingers"/>
    <property type="match status" value="3"/>
</dbReference>
<keyword evidence="11" id="KW-0804">Transcription</keyword>
<feature type="domain" description="C2H2-type" evidence="15">
    <location>
        <begin position="483"/>
        <end position="503"/>
    </location>
</feature>
<dbReference type="GO" id="GO:0010468">
    <property type="term" value="P:regulation of gene expression"/>
    <property type="evidence" value="ECO:0007669"/>
    <property type="project" value="TreeGrafter"/>
</dbReference>
<dbReference type="Pfam" id="PF21549">
    <property type="entry name" value="PRDM2_PR"/>
    <property type="match status" value="1"/>
</dbReference>
<feature type="domain" description="C2H2-type" evidence="15">
    <location>
        <begin position="560"/>
        <end position="584"/>
    </location>
</feature>
<dbReference type="InterPro" id="IPR001214">
    <property type="entry name" value="SET_dom"/>
</dbReference>
<evidence type="ECO:0000256" key="11">
    <source>
        <dbReference type="ARBA" id="ARBA00023163"/>
    </source>
</evidence>
<dbReference type="PROSITE" id="PS50157">
    <property type="entry name" value="ZINC_FINGER_C2H2_2"/>
    <property type="match status" value="7"/>
</dbReference>
<evidence type="ECO:0000256" key="13">
    <source>
        <dbReference type="PROSITE-ProRule" id="PRU00042"/>
    </source>
</evidence>
<evidence type="ECO:0000259" key="15">
    <source>
        <dbReference type="PROSITE" id="PS50157"/>
    </source>
</evidence>
<feature type="domain" description="C2H2-type" evidence="15">
    <location>
        <begin position="504"/>
        <end position="531"/>
    </location>
</feature>
<evidence type="ECO:0000256" key="7">
    <source>
        <dbReference type="ARBA" id="ARBA00022737"/>
    </source>
</evidence>
<dbReference type="EMBL" id="JBBPFD010000007">
    <property type="protein sequence ID" value="KAK7919252.1"/>
    <property type="molecule type" value="Genomic_DNA"/>
</dbReference>
<dbReference type="GO" id="GO:0005634">
    <property type="term" value="C:nucleus"/>
    <property type="evidence" value="ECO:0007669"/>
    <property type="project" value="UniProtKB-SubCell"/>
</dbReference>
<feature type="domain" description="SET" evidence="16">
    <location>
        <begin position="106"/>
        <end position="220"/>
    </location>
</feature>
<feature type="domain" description="C2H2-type" evidence="15">
    <location>
        <begin position="382"/>
        <end position="409"/>
    </location>
</feature>
<dbReference type="Gene3D" id="2.170.270.10">
    <property type="entry name" value="SET domain"/>
    <property type="match status" value="1"/>
</dbReference>
<evidence type="ECO:0000256" key="9">
    <source>
        <dbReference type="ARBA" id="ARBA00022833"/>
    </source>
</evidence>